<accession>A0A4V2R0X9</accession>
<name>A0A4V2R0X9_ACICA</name>
<organism evidence="1 2">
    <name type="scientific">Acinetobacter calcoaceticus</name>
    <dbReference type="NCBI Taxonomy" id="471"/>
    <lineage>
        <taxon>Bacteria</taxon>
        <taxon>Pseudomonadati</taxon>
        <taxon>Pseudomonadota</taxon>
        <taxon>Gammaproteobacteria</taxon>
        <taxon>Moraxellales</taxon>
        <taxon>Moraxellaceae</taxon>
        <taxon>Acinetobacter</taxon>
        <taxon>Acinetobacter calcoaceticus/baumannii complex</taxon>
    </lineage>
</organism>
<dbReference type="AlphaFoldDB" id="A0A4V2R0X9"/>
<dbReference type="Proteomes" id="UP000294963">
    <property type="component" value="Unassembled WGS sequence"/>
</dbReference>
<proteinExistence type="predicted"/>
<keyword evidence="2" id="KW-1185">Reference proteome</keyword>
<reference evidence="1 2" key="1">
    <citation type="submission" date="2019-03" db="EMBL/GenBank/DDBJ databases">
        <title>Genomic analyses of the natural microbiome of Caenorhabditis elegans.</title>
        <authorList>
            <person name="Samuel B."/>
        </authorList>
    </citation>
    <scope>NUCLEOTIDE SEQUENCE [LARGE SCALE GENOMIC DNA]</scope>
    <source>
        <strain evidence="1 2">JUb89</strain>
    </source>
</reference>
<dbReference type="OrthoDB" id="6710935at2"/>
<evidence type="ECO:0000313" key="1">
    <source>
        <dbReference type="EMBL" id="TCM66428.1"/>
    </source>
</evidence>
<protein>
    <submittedName>
        <fullName evidence="1">Uncharacterized protein</fullName>
    </submittedName>
</protein>
<sequence length="270" mass="31025">MQSGLNLTFIINAFNPQNIDCAKIIAQLGYTDQASVDAALRLSAQQRVVSDDDRHHYIVQKQITENSLSYIFSPFINAVLNYKTIYIAAKVALVEQVYPYYLQLDALELQRQQSIDEMHLGFDLLPADFHADEVEVYALCKALLDPKTQCIYMFAEQGLALEIQQQLQDWAQIEIRHITPQLIEHDYSDINFKQLFWKVKSDESAALCKKIAYANAQWLSQQIQVDLPKAEHLIDDLLYSEHIFEKLSVFGEFTETILKHHRLSTSSAVL</sequence>
<comment type="caution">
    <text evidence="1">The sequence shown here is derived from an EMBL/GenBank/DDBJ whole genome shotgun (WGS) entry which is preliminary data.</text>
</comment>
<gene>
    <name evidence="1" type="ORF">EC844_11328</name>
</gene>
<evidence type="ECO:0000313" key="2">
    <source>
        <dbReference type="Proteomes" id="UP000294963"/>
    </source>
</evidence>
<dbReference type="EMBL" id="SLVJ01000013">
    <property type="protein sequence ID" value="TCM66428.1"/>
    <property type="molecule type" value="Genomic_DNA"/>
</dbReference>